<dbReference type="EMBL" id="GBRH01254197">
    <property type="protein sequence ID" value="JAD43698.1"/>
    <property type="molecule type" value="Transcribed_RNA"/>
</dbReference>
<reference evidence="1" key="2">
    <citation type="journal article" date="2015" name="Data Brief">
        <title>Shoot transcriptome of the giant reed, Arundo donax.</title>
        <authorList>
            <person name="Barrero R.A."/>
            <person name="Guerrero F.D."/>
            <person name="Moolhuijzen P."/>
            <person name="Goolsby J.A."/>
            <person name="Tidwell J."/>
            <person name="Bellgard S.E."/>
            <person name="Bellgard M.I."/>
        </authorList>
    </citation>
    <scope>NUCLEOTIDE SEQUENCE</scope>
    <source>
        <tissue evidence="1">Shoot tissue taken approximately 20 cm above the soil surface</tissue>
    </source>
</reference>
<dbReference type="AlphaFoldDB" id="A0A0A9A186"/>
<name>A0A0A9A186_ARUDO</name>
<reference evidence="1" key="1">
    <citation type="submission" date="2014-09" db="EMBL/GenBank/DDBJ databases">
        <authorList>
            <person name="Magalhaes I.L.F."/>
            <person name="Oliveira U."/>
            <person name="Santos F.R."/>
            <person name="Vidigal T.H.D.A."/>
            <person name="Brescovit A.D."/>
            <person name="Santos A.J."/>
        </authorList>
    </citation>
    <scope>NUCLEOTIDE SEQUENCE</scope>
    <source>
        <tissue evidence="1">Shoot tissue taken approximately 20 cm above the soil surface</tissue>
    </source>
</reference>
<sequence>MILHPRHKQWGESLHMNGSLL</sequence>
<protein>
    <submittedName>
        <fullName evidence="1">Uncharacterized protein</fullName>
    </submittedName>
</protein>
<accession>A0A0A9A186</accession>
<proteinExistence type="predicted"/>
<organism evidence="1">
    <name type="scientific">Arundo donax</name>
    <name type="common">Giant reed</name>
    <name type="synonym">Donax arundinaceus</name>
    <dbReference type="NCBI Taxonomy" id="35708"/>
    <lineage>
        <taxon>Eukaryota</taxon>
        <taxon>Viridiplantae</taxon>
        <taxon>Streptophyta</taxon>
        <taxon>Embryophyta</taxon>
        <taxon>Tracheophyta</taxon>
        <taxon>Spermatophyta</taxon>
        <taxon>Magnoliopsida</taxon>
        <taxon>Liliopsida</taxon>
        <taxon>Poales</taxon>
        <taxon>Poaceae</taxon>
        <taxon>PACMAD clade</taxon>
        <taxon>Arundinoideae</taxon>
        <taxon>Arundineae</taxon>
        <taxon>Arundo</taxon>
    </lineage>
</organism>
<evidence type="ECO:0000313" key="1">
    <source>
        <dbReference type="EMBL" id="JAD43698.1"/>
    </source>
</evidence>